<evidence type="ECO:0000256" key="6">
    <source>
        <dbReference type="NCBIfam" id="TIGR01068"/>
    </source>
</evidence>
<protein>
    <recommendedName>
        <fullName evidence="6 7">Thioredoxin</fullName>
    </recommendedName>
</protein>
<feature type="site" description="Deprotonates C-terminal active site Cys" evidence="8">
    <location>
        <position position="22"/>
    </location>
</feature>
<dbReference type="PRINTS" id="PR00421">
    <property type="entry name" value="THIOREDOXIN"/>
</dbReference>
<dbReference type="GO" id="GO:0005829">
    <property type="term" value="C:cytosol"/>
    <property type="evidence" value="ECO:0007669"/>
    <property type="project" value="TreeGrafter"/>
</dbReference>
<dbReference type="InterPro" id="IPR013766">
    <property type="entry name" value="Thioredoxin_domain"/>
</dbReference>
<accession>A0A1A9HTY6</accession>
<dbReference type="RefSeq" id="WP_066483343.1">
    <property type="nucleotide sequence ID" value="NZ_CP014639.1"/>
</dbReference>
<keyword evidence="12" id="KW-1185">Reference proteome</keyword>
<dbReference type="OrthoDB" id="9790390at2"/>
<keyword evidence="2" id="KW-0813">Transport</keyword>
<dbReference type="PROSITE" id="PS51352">
    <property type="entry name" value="THIOREDOXIN_2"/>
    <property type="match status" value="1"/>
</dbReference>
<dbReference type="PANTHER" id="PTHR45663">
    <property type="entry name" value="GEO12009P1"/>
    <property type="match status" value="1"/>
</dbReference>
<dbReference type="AlphaFoldDB" id="A0A1A9HTY6"/>
<dbReference type="InterPro" id="IPR017937">
    <property type="entry name" value="Thioredoxin_CS"/>
</dbReference>
<evidence type="ECO:0000256" key="8">
    <source>
        <dbReference type="PIRSR" id="PIRSR000077-1"/>
    </source>
</evidence>
<comment type="similarity">
    <text evidence="1 7">Belongs to the thioredoxin family.</text>
</comment>
<evidence type="ECO:0000256" key="2">
    <source>
        <dbReference type="ARBA" id="ARBA00022448"/>
    </source>
</evidence>
<dbReference type="PATRIC" id="fig|1806891.3.peg.281"/>
<evidence type="ECO:0000256" key="4">
    <source>
        <dbReference type="ARBA" id="ARBA00023157"/>
    </source>
</evidence>
<keyword evidence="4 9" id="KW-1015">Disulfide bond</keyword>
<keyword evidence="3" id="KW-0249">Electron transport</keyword>
<evidence type="ECO:0000313" key="11">
    <source>
        <dbReference type="EMBL" id="ANH78460.1"/>
    </source>
</evidence>
<evidence type="ECO:0000256" key="9">
    <source>
        <dbReference type="PIRSR" id="PIRSR000077-4"/>
    </source>
</evidence>
<dbReference type="PANTHER" id="PTHR45663:SF11">
    <property type="entry name" value="GEO12009P1"/>
    <property type="match status" value="1"/>
</dbReference>
<organism evidence="11 12">
    <name type="scientific">Candidatus Chlamydia sanziniae</name>
    <dbReference type="NCBI Taxonomy" id="1806891"/>
    <lineage>
        <taxon>Bacteria</taxon>
        <taxon>Pseudomonadati</taxon>
        <taxon>Chlamydiota</taxon>
        <taxon>Chlamydiia</taxon>
        <taxon>Chlamydiales</taxon>
        <taxon>Chlamydiaceae</taxon>
        <taxon>Chlamydia/Chlamydophila group</taxon>
        <taxon>Chlamydia</taxon>
    </lineage>
</organism>
<feature type="active site" description="Nucleophile" evidence="8">
    <location>
        <position position="31"/>
    </location>
</feature>
<dbReference type="GO" id="GO:0015035">
    <property type="term" value="F:protein-disulfide reductase activity"/>
    <property type="evidence" value="ECO:0007669"/>
    <property type="project" value="UniProtKB-UniRule"/>
</dbReference>
<feature type="disulfide bond" description="Redox-active" evidence="9">
    <location>
        <begin position="28"/>
        <end position="31"/>
    </location>
</feature>
<dbReference type="STRING" id="1806891.Cs308_0289"/>
<dbReference type="FunFam" id="3.40.30.10:FF:000001">
    <property type="entry name" value="Thioredoxin"/>
    <property type="match status" value="1"/>
</dbReference>
<dbReference type="EMBL" id="CP014639">
    <property type="protein sequence ID" value="ANH78460.1"/>
    <property type="molecule type" value="Genomic_DNA"/>
</dbReference>
<evidence type="ECO:0000259" key="10">
    <source>
        <dbReference type="PROSITE" id="PS51352"/>
    </source>
</evidence>
<dbReference type="InterPro" id="IPR036249">
    <property type="entry name" value="Thioredoxin-like_sf"/>
</dbReference>
<evidence type="ECO:0000256" key="7">
    <source>
        <dbReference type="PIRNR" id="PIRNR000077"/>
    </source>
</evidence>
<dbReference type="Gene3D" id="3.40.30.10">
    <property type="entry name" value="Glutaredoxin"/>
    <property type="match status" value="1"/>
</dbReference>
<evidence type="ECO:0000256" key="1">
    <source>
        <dbReference type="ARBA" id="ARBA00008987"/>
    </source>
</evidence>
<gene>
    <name evidence="11" type="ORF">Cs308_0289</name>
</gene>
<dbReference type="PIRSF" id="PIRSF000077">
    <property type="entry name" value="Thioredoxin"/>
    <property type="match status" value="1"/>
</dbReference>
<dbReference type="NCBIfam" id="TIGR01068">
    <property type="entry name" value="thioredoxin"/>
    <property type="match status" value="1"/>
</dbReference>
<proteinExistence type="inferred from homology"/>
<name>A0A1A9HTY6_9CHLA</name>
<dbReference type="InterPro" id="IPR005746">
    <property type="entry name" value="Thioredoxin"/>
</dbReference>
<feature type="site" description="Contributes to redox potential value" evidence="8">
    <location>
        <position position="29"/>
    </location>
</feature>
<evidence type="ECO:0000256" key="5">
    <source>
        <dbReference type="ARBA" id="ARBA00023284"/>
    </source>
</evidence>
<reference evidence="12" key="1">
    <citation type="submission" date="2016-03" db="EMBL/GenBank/DDBJ databases">
        <title>Culture-independent genomics supports pathogen discovery for uncultivable bacteria within the genus Chlamydia.</title>
        <authorList>
            <person name="Taylor-Brown A."/>
            <person name="Bachmann N.L."/>
            <person name="Borel N."/>
            <person name="Polkinghorne A."/>
        </authorList>
    </citation>
    <scope>NUCLEOTIDE SEQUENCE [LARGE SCALE GENOMIC DNA]</scope>
    <source>
        <strain evidence="12">2742-308</strain>
    </source>
</reference>
<dbReference type="GO" id="GO:0045454">
    <property type="term" value="P:cell redox homeostasis"/>
    <property type="evidence" value="ECO:0007669"/>
    <property type="project" value="TreeGrafter"/>
</dbReference>
<sequence length="102" mass="11376">MVKILLTENFDSFTASGLVLIDFFAEWCGPCRMLTPILENLAAELPHVAIGKVNIDEHPKPAEQYEVTSIPTLILFKGGKEVDRVVGLKDKEFLVKLINKHA</sequence>
<dbReference type="Proteomes" id="UP000078162">
    <property type="component" value="Chromosome"/>
</dbReference>
<dbReference type="Pfam" id="PF00085">
    <property type="entry name" value="Thioredoxin"/>
    <property type="match status" value="1"/>
</dbReference>
<dbReference type="KEGG" id="csaz:Cs308_0289"/>
<feature type="site" description="Contributes to redox potential value" evidence="8">
    <location>
        <position position="30"/>
    </location>
</feature>
<keyword evidence="5 9" id="KW-0676">Redox-active center</keyword>
<evidence type="ECO:0000256" key="3">
    <source>
        <dbReference type="ARBA" id="ARBA00022982"/>
    </source>
</evidence>
<dbReference type="SUPFAM" id="SSF52833">
    <property type="entry name" value="Thioredoxin-like"/>
    <property type="match status" value="1"/>
</dbReference>
<feature type="domain" description="Thioredoxin" evidence="10">
    <location>
        <begin position="1"/>
        <end position="102"/>
    </location>
</feature>
<evidence type="ECO:0000313" key="12">
    <source>
        <dbReference type="Proteomes" id="UP000078162"/>
    </source>
</evidence>
<feature type="active site" description="Nucleophile" evidence="8">
    <location>
        <position position="28"/>
    </location>
</feature>
<dbReference type="PROSITE" id="PS00194">
    <property type="entry name" value="THIOREDOXIN_1"/>
    <property type="match status" value="1"/>
</dbReference>
<dbReference type="CDD" id="cd02947">
    <property type="entry name" value="TRX_family"/>
    <property type="match status" value="1"/>
</dbReference>